<organism evidence="2 3">
    <name type="scientific">Propionimicrobium lymphophilum ACS-093-V-SCH5</name>
    <dbReference type="NCBI Taxonomy" id="883161"/>
    <lineage>
        <taxon>Bacteria</taxon>
        <taxon>Bacillati</taxon>
        <taxon>Actinomycetota</taxon>
        <taxon>Actinomycetes</taxon>
        <taxon>Propionibacteriales</taxon>
        <taxon>Propionibacteriaceae</taxon>
        <taxon>Propionimicrobium</taxon>
    </lineage>
</organism>
<dbReference type="InterPro" id="IPR026893">
    <property type="entry name" value="Tyr/Ser_Pase_IphP-type"/>
</dbReference>
<protein>
    <recommendedName>
        <fullName evidence="4">Tyrosine specific protein phosphatases domain-containing protein</fullName>
    </recommendedName>
</protein>
<dbReference type="GO" id="GO:0004721">
    <property type="term" value="F:phosphoprotein phosphatase activity"/>
    <property type="evidence" value="ECO:0007669"/>
    <property type="project" value="InterPro"/>
</dbReference>
<dbReference type="PANTHER" id="PTHR31126">
    <property type="entry name" value="TYROSINE-PROTEIN PHOSPHATASE"/>
    <property type="match status" value="1"/>
</dbReference>
<evidence type="ECO:0000313" key="3">
    <source>
        <dbReference type="Proteomes" id="UP000014417"/>
    </source>
</evidence>
<proteinExistence type="inferred from homology"/>
<gene>
    <name evidence="2" type="ORF">HMPREF9306_01123</name>
</gene>
<dbReference type="AlphaFoldDB" id="S2W107"/>
<dbReference type="STRING" id="883161.HMPREF9306_01123"/>
<dbReference type="RefSeq" id="WP_016455956.1">
    <property type="nucleotide sequence ID" value="NZ_KE150269.1"/>
</dbReference>
<evidence type="ECO:0000256" key="1">
    <source>
        <dbReference type="ARBA" id="ARBA00009580"/>
    </source>
</evidence>
<dbReference type="PANTHER" id="PTHR31126:SF1">
    <property type="entry name" value="TYROSINE SPECIFIC PROTEIN PHOSPHATASES DOMAIN-CONTAINING PROTEIN"/>
    <property type="match status" value="1"/>
</dbReference>
<dbReference type="Proteomes" id="UP000014417">
    <property type="component" value="Unassembled WGS sequence"/>
</dbReference>
<comment type="caution">
    <text evidence="2">The sequence shown here is derived from an EMBL/GenBank/DDBJ whole genome shotgun (WGS) entry which is preliminary data.</text>
</comment>
<keyword evidence="3" id="KW-1185">Reference proteome</keyword>
<name>S2W107_9ACTN</name>
<dbReference type="Gene3D" id="3.90.190.10">
    <property type="entry name" value="Protein tyrosine phosphatase superfamily"/>
    <property type="match status" value="1"/>
</dbReference>
<evidence type="ECO:0000313" key="2">
    <source>
        <dbReference type="EMBL" id="EPD32816.1"/>
    </source>
</evidence>
<dbReference type="EMBL" id="AGZR01000006">
    <property type="protein sequence ID" value="EPD32816.1"/>
    <property type="molecule type" value="Genomic_DNA"/>
</dbReference>
<reference evidence="2 3" key="1">
    <citation type="submission" date="2013-04" db="EMBL/GenBank/DDBJ databases">
        <title>The Genome Sequence of Propionimicrobium lymphophilum ACS-093-V-SCH5.</title>
        <authorList>
            <consortium name="The Broad Institute Genomics Platform"/>
            <person name="Earl A."/>
            <person name="Ward D."/>
            <person name="Feldgarden M."/>
            <person name="Gevers D."/>
            <person name="Saerens B."/>
            <person name="Vaneechoutte M."/>
            <person name="Walker B."/>
            <person name="Young S."/>
            <person name="Zeng Q."/>
            <person name="Gargeya S."/>
            <person name="Fitzgerald M."/>
            <person name="Haas B."/>
            <person name="Abouelleil A."/>
            <person name="Allen A.W."/>
            <person name="Alvarado L."/>
            <person name="Arachchi H.M."/>
            <person name="Berlin A.M."/>
            <person name="Chapman S.B."/>
            <person name="Gainer-Dewar J."/>
            <person name="Goldberg J."/>
            <person name="Griggs A."/>
            <person name="Gujja S."/>
            <person name="Hansen M."/>
            <person name="Howarth C."/>
            <person name="Imamovic A."/>
            <person name="Ireland A."/>
            <person name="Larimer J."/>
            <person name="McCowan C."/>
            <person name="Murphy C."/>
            <person name="Pearson M."/>
            <person name="Poon T.W."/>
            <person name="Priest M."/>
            <person name="Roberts A."/>
            <person name="Saif S."/>
            <person name="Shea T."/>
            <person name="Sisk P."/>
            <person name="Sykes S."/>
            <person name="Wortman J."/>
            <person name="Nusbaum C."/>
            <person name="Birren B."/>
        </authorList>
    </citation>
    <scope>NUCLEOTIDE SEQUENCE [LARGE SCALE GENOMIC DNA]</scope>
    <source>
        <strain evidence="2 3">ACS-093-V-SCH5</strain>
    </source>
</reference>
<dbReference type="InterPro" id="IPR029021">
    <property type="entry name" value="Prot-tyrosine_phosphatase-like"/>
</dbReference>
<dbReference type="Pfam" id="PF13350">
    <property type="entry name" value="Y_phosphatase3"/>
    <property type="match status" value="1"/>
</dbReference>
<comment type="similarity">
    <text evidence="1">Belongs to the protein-tyrosine phosphatase family.</text>
</comment>
<accession>S2W107</accession>
<sequence>MKTNWIDLAGVVNMRDLGGRTTEDGRVFRSGVVLRSDNLGALSDDAQNTLLSDYSLSDVIDLRTNRELQIDPAWPFGELVKRHHLSLYPEDDPSDPLPPWAGEIGGEAIAPSDHAHRTANHYLGYFKWRPENLVEALRTVISANGATIINCAAGKDRTGTTCAVLLKAVGIPDDQVIEDYAESNAKVPAILERLGQAAAAGSAEMDARVSSQSTPAKAMELLLGLIEEKIGGLNNWLDRNGWTQTDQNNLEEKVLG</sequence>
<dbReference type="HOGENOM" id="CLU_057546_3_0_11"/>
<evidence type="ECO:0008006" key="4">
    <source>
        <dbReference type="Google" id="ProtNLM"/>
    </source>
</evidence>
<dbReference type="OrthoDB" id="1188001at2"/>
<dbReference type="SUPFAM" id="SSF52799">
    <property type="entry name" value="(Phosphotyrosine protein) phosphatases II"/>
    <property type="match status" value="1"/>
</dbReference>